<evidence type="ECO:0000313" key="5">
    <source>
        <dbReference type="Proteomes" id="UP000767854"/>
    </source>
</evidence>
<feature type="domain" description="GGDEF" evidence="3">
    <location>
        <begin position="388"/>
        <end position="519"/>
    </location>
</feature>
<keyword evidence="2" id="KW-0732">Signal</keyword>
<dbReference type="InterPro" id="IPR050469">
    <property type="entry name" value="Diguanylate_Cyclase"/>
</dbReference>
<feature type="transmembrane region" description="Helical" evidence="1">
    <location>
        <begin position="328"/>
        <end position="347"/>
    </location>
</feature>
<keyword evidence="5" id="KW-1185">Reference proteome</keyword>
<dbReference type="RefSeq" id="WP_204665440.1">
    <property type="nucleotide sequence ID" value="NZ_JAFBDT010000050.1"/>
</dbReference>
<feature type="chain" id="PRO_5047211426" evidence="2">
    <location>
        <begin position="27"/>
        <end position="519"/>
    </location>
</feature>
<dbReference type="SMART" id="SM00267">
    <property type="entry name" value="GGDEF"/>
    <property type="match status" value="1"/>
</dbReference>
<evidence type="ECO:0000313" key="4">
    <source>
        <dbReference type="EMBL" id="MBM7563016.1"/>
    </source>
</evidence>
<proteinExistence type="predicted"/>
<keyword evidence="1" id="KW-1133">Transmembrane helix</keyword>
<dbReference type="InterPro" id="IPR011990">
    <property type="entry name" value="TPR-like_helical_dom_sf"/>
</dbReference>
<dbReference type="CDD" id="cd01949">
    <property type="entry name" value="GGDEF"/>
    <property type="match status" value="1"/>
</dbReference>
<dbReference type="EMBL" id="JAFBDT010000050">
    <property type="protein sequence ID" value="MBM7563016.1"/>
    <property type="molecule type" value="Genomic_DNA"/>
</dbReference>
<dbReference type="PROSITE" id="PS50887">
    <property type="entry name" value="GGDEF"/>
    <property type="match status" value="1"/>
</dbReference>
<name>A0ABS2MUA6_9FIRM</name>
<dbReference type="PANTHER" id="PTHR45138">
    <property type="entry name" value="REGULATORY COMPONENTS OF SENSORY TRANSDUCTION SYSTEM"/>
    <property type="match status" value="1"/>
</dbReference>
<dbReference type="NCBIfam" id="TIGR00254">
    <property type="entry name" value="GGDEF"/>
    <property type="match status" value="1"/>
</dbReference>
<evidence type="ECO:0000256" key="2">
    <source>
        <dbReference type="SAM" id="SignalP"/>
    </source>
</evidence>
<evidence type="ECO:0000256" key="1">
    <source>
        <dbReference type="SAM" id="Phobius"/>
    </source>
</evidence>
<dbReference type="InterPro" id="IPR029787">
    <property type="entry name" value="Nucleotide_cyclase"/>
</dbReference>
<dbReference type="Pfam" id="PF00990">
    <property type="entry name" value="GGDEF"/>
    <property type="match status" value="1"/>
</dbReference>
<reference evidence="4 5" key="1">
    <citation type="submission" date="2021-01" db="EMBL/GenBank/DDBJ databases">
        <title>Genomic Encyclopedia of Type Strains, Phase IV (KMG-IV): sequencing the most valuable type-strain genomes for metagenomic binning, comparative biology and taxonomic classification.</title>
        <authorList>
            <person name="Goeker M."/>
        </authorList>
    </citation>
    <scope>NUCLEOTIDE SEQUENCE [LARGE SCALE GENOMIC DNA]</scope>
    <source>
        <strain evidence="4 5">DSM 24436</strain>
    </source>
</reference>
<evidence type="ECO:0000259" key="3">
    <source>
        <dbReference type="PROSITE" id="PS50887"/>
    </source>
</evidence>
<dbReference type="SUPFAM" id="SSF55073">
    <property type="entry name" value="Nucleotide cyclase"/>
    <property type="match status" value="1"/>
</dbReference>
<organism evidence="4 5">
    <name type="scientific">Fusibacter tunisiensis</name>
    <dbReference type="NCBI Taxonomy" id="1008308"/>
    <lineage>
        <taxon>Bacteria</taxon>
        <taxon>Bacillati</taxon>
        <taxon>Bacillota</taxon>
        <taxon>Clostridia</taxon>
        <taxon>Eubacteriales</taxon>
        <taxon>Eubacteriales Family XII. Incertae Sedis</taxon>
        <taxon>Fusibacter</taxon>
    </lineage>
</organism>
<dbReference type="Gene3D" id="3.30.70.270">
    <property type="match status" value="1"/>
</dbReference>
<feature type="signal peptide" evidence="2">
    <location>
        <begin position="1"/>
        <end position="26"/>
    </location>
</feature>
<dbReference type="Proteomes" id="UP000767854">
    <property type="component" value="Unassembled WGS sequence"/>
</dbReference>
<comment type="caution">
    <text evidence="4">The sequence shown here is derived from an EMBL/GenBank/DDBJ whole genome shotgun (WGS) entry which is preliminary data.</text>
</comment>
<keyword evidence="1" id="KW-0812">Transmembrane</keyword>
<dbReference type="InterPro" id="IPR043128">
    <property type="entry name" value="Rev_trsase/Diguanyl_cyclase"/>
</dbReference>
<dbReference type="InterPro" id="IPR000160">
    <property type="entry name" value="GGDEF_dom"/>
</dbReference>
<dbReference type="Gene3D" id="1.25.40.10">
    <property type="entry name" value="Tetratricopeptide repeat domain"/>
    <property type="match status" value="2"/>
</dbReference>
<protein>
    <submittedName>
        <fullName evidence="4">Diguanylate cyclase (GGDEF)-like protein</fullName>
    </submittedName>
</protein>
<sequence>MKQKYFFIVLTLLLTSLALNSNPSYADFNTLKPTVLNLTESGKWGEGYAFLLEDYKENGSLKTLSAILEIESYVGDTSLMLGHAMTLYEESLLAREPVGEILGTYYLGMVYYHLYDDEKASSYFNQCKDLSEKYGIELGNSLSHYGLGLIEYSYENYEPALAHLEAAKSGFDDSKIISDWTLYAEFISYNAFLIDFIDVSIENINTIVSTYQHENWPMRLNTLWDAAIYLNSKGYQDQALPLLEEAAELLESSDFGILSTDITAYLNFDLAYTYYTLGDFENAAKLTLEDAYDYNVKEDVNRVEYLNETLRSLETRDLRETSERQANIITAIGVFLGIISVGTLIIIKEYFKIKRLTQEVQIKSITDGLTGLYNRTAVIEMFENDTHQIKALGVVDIDDFKMINDVYGHATGDWVIKEIASIISKALDGFGYAGRYGGEEFILVIENSHPSDPVELAENIRETIETHQWSSDDIFIPVTVSIGIIRNKTHEFDDAFKVADKLLYVAKNSGKNKVAHVDQ</sequence>
<dbReference type="SUPFAM" id="SSF48452">
    <property type="entry name" value="TPR-like"/>
    <property type="match status" value="1"/>
</dbReference>
<gene>
    <name evidence="4" type="ORF">JOC49_002591</name>
</gene>
<dbReference type="PANTHER" id="PTHR45138:SF9">
    <property type="entry name" value="DIGUANYLATE CYCLASE DGCM-RELATED"/>
    <property type="match status" value="1"/>
</dbReference>
<accession>A0ABS2MUA6</accession>
<keyword evidence="1" id="KW-0472">Membrane</keyword>